<evidence type="ECO:0000259" key="12">
    <source>
        <dbReference type="PROSITE" id="PS50157"/>
    </source>
</evidence>
<evidence type="ECO:0000256" key="2">
    <source>
        <dbReference type="ARBA" id="ARBA00022737"/>
    </source>
</evidence>
<keyword evidence="4" id="KW-0862">Zinc</keyword>
<dbReference type="PROSITE" id="PS50804">
    <property type="entry name" value="SCAN_BOX"/>
    <property type="match status" value="2"/>
</dbReference>
<dbReference type="GO" id="GO:0003677">
    <property type="term" value="F:DNA binding"/>
    <property type="evidence" value="ECO:0007669"/>
    <property type="project" value="UniProtKB-KW"/>
</dbReference>
<accession>A0A091CQV2</accession>
<evidence type="ECO:0000256" key="11">
    <source>
        <dbReference type="SAM" id="MobiDB-lite"/>
    </source>
</evidence>
<organism evidence="14 15">
    <name type="scientific">Fukomys damarensis</name>
    <name type="common">Damaraland mole rat</name>
    <name type="synonym">Cryptomys damarensis</name>
    <dbReference type="NCBI Taxonomy" id="885580"/>
    <lineage>
        <taxon>Eukaryota</taxon>
        <taxon>Metazoa</taxon>
        <taxon>Chordata</taxon>
        <taxon>Craniata</taxon>
        <taxon>Vertebrata</taxon>
        <taxon>Euteleostomi</taxon>
        <taxon>Mammalia</taxon>
        <taxon>Eutheria</taxon>
        <taxon>Euarchontoglires</taxon>
        <taxon>Glires</taxon>
        <taxon>Rodentia</taxon>
        <taxon>Hystricomorpha</taxon>
        <taxon>Bathyergidae</taxon>
        <taxon>Fukomys</taxon>
    </lineage>
</organism>
<dbReference type="InterPro" id="IPR001909">
    <property type="entry name" value="KRAB"/>
</dbReference>
<feature type="domain" description="SCAN box" evidence="13">
    <location>
        <begin position="58"/>
        <end position="118"/>
    </location>
</feature>
<feature type="region of interest" description="Disordered" evidence="11">
    <location>
        <begin position="243"/>
        <end position="302"/>
    </location>
</feature>
<feature type="compositionally biased region" description="Basic and acidic residues" evidence="11">
    <location>
        <begin position="365"/>
        <end position="392"/>
    </location>
</feature>
<dbReference type="InterPro" id="IPR013087">
    <property type="entry name" value="Znf_C2H2_type"/>
</dbReference>
<evidence type="ECO:0000256" key="8">
    <source>
        <dbReference type="ARBA" id="ARBA00023242"/>
    </source>
</evidence>
<keyword evidence="3 9" id="KW-0863">Zinc-finger</keyword>
<evidence type="ECO:0000256" key="5">
    <source>
        <dbReference type="ARBA" id="ARBA00023015"/>
    </source>
</evidence>
<keyword evidence="5" id="KW-0805">Transcription regulation</keyword>
<dbReference type="PROSITE" id="PS50157">
    <property type="entry name" value="ZINC_FINGER_C2H2_2"/>
    <property type="match status" value="1"/>
</dbReference>
<feature type="domain" description="C2H2-type" evidence="12">
    <location>
        <begin position="395"/>
        <end position="422"/>
    </location>
</feature>
<keyword evidence="8 10" id="KW-0539">Nucleus</keyword>
<evidence type="ECO:0000256" key="4">
    <source>
        <dbReference type="ARBA" id="ARBA00022833"/>
    </source>
</evidence>
<sequence length="429" mass="47454">MPTALCPRVLAPQESEEPRKMRCCGLRLERHTKEQILELLVLEQFLAILPREVQAWVLGERAQRGLRLERHTKEQILELLVLEQFLAILPREVQAWVRAQEPESGEQAVAAVEALEREPGRPWQWRKHCEDPVVIDDGDSPPDLGPGQGQLSDPAKSQDAQPMALGLSRPPGQLCEGPAPQDACLLEEDSVGDAQQVATFPLPPTRASPFKDMILCFSEEDWSLLDPAQTGFYGEFIIGEDCGVSVSPDDPEAQPALSPSEDSEPRVPELPELQGREAPQAPYSSDFPGLQPFPVEERSRWEELQVPEFQACQAPVLAQSTCPATPSPAPLEDGLEEEVTIEIVLSGSGDEEERGTGARGAQAKADAKDPADAKDSGDRDRPGARRREPPQDHALRCRYCAKSFGQNCGLLRHERLHMKRRSKQALNSY</sequence>
<dbReference type="PANTHER" id="PTHR45935">
    <property type="entry name" value="PROTEIN ZBED8-RELATED"/>
    <property type="match status" value="1"/>
</dbReference>
<dbReference type="AlphaFoldDB" id="A0A091CQV2"/>
<keyword evidence="15" id="KW-1185">Reference proteome</keyword>
<keyword evidence="6" id="KW-0238">DNA-binding</keyword>
<dbReference type="GO" id="GO:0005634">
    <property type="term" value="C:nucleus"/>
    <property type="evidence" value="ECO:0007669"/>
    <property type="project" value="UniProtKB-SubCell"/>
</dbReference>
<evidence type="ECO:0000256" key="6">
    <source>
        <dbReference type="ARBA" id="ARBA00023125"/>
    </source>
</evidence>
<comment type="subcellular location">
    <subcellularLocation>
        <location evidence="10">Nucleus</location>
    </subcellularLocation>
</comment>
<dbReference type="Proteomes" id="UP000028990">
    <property type="component" value="Unassembled WGS sequence"/>
</dbReference>
<name>A0A091CQV2_FUKDA</name>
<dbReference type="SUPFAM" id="SSF47353">
    <property type="entry name" value="Retrovirus capsid dimerization domain-like"/>
    <property type="match status" value="2"/>
</dbReference>
<evidence type="ECO:0000313" key="14">
    <source>
        <dbReference type="EMBL" id="KFO20098.1"/>
    </source>
</evidence>
<dbReference type="CDD" id="cd07765">
    <property type="entry name" value="KRAB_A-box"/>
    <property type="match status" value="1"/>
</dbReference>
<dbReference type="InterPro" id="IPR050916">
    <property type="entry name" value="SCAN-C2H2_zinc_finger"/>
</dbReference>
<dbReference type="InterPro" id="IPR003309">
    <property type="entry name" value="SCAN_dom"/>
</dbReference>
<evidence type="ECO:0000256" key="9">
    <source>
        <dbReference type="PROSITE-ProRule" id="PRU00042"/>
    </source>
</evidence>
<dbReference type="GO" id="GO:0006355">
    <property type="term" value="P:regulation of DNA-templated transcription"/>
    <property type="evidence" value="ECO:0007669"/>
    <property type="project" value="InterPro"/>
</dbReference>
<dbReference type="GO" id="GO:0008270">
    <property type="term" value="F:zinc ion binding"/>
    <property type="evidence" value="ECO:0007669"/>
    <property type="project" value="UniProtKB-KW"/>
</dbReference>
<evidence type="ECO:0000256" key="3">
    <source>
        <dbReference type="ARBA" id="ARBA00022771"/>
    </source>
</evidence>
<dbReference type="EMBL" id="KN124857">
    <property type="protein sequence ID" value="KFO20098.1"/>
    <property type="molecule type" value="Genomic_DNA"/>
</dbReference>
<dbReference type="PANTHER" id="PTHR45935:SF15">
    <property type="entry name" value="SCAN BOX DOMAIN-CONTAINING PROTEIN"/>
    <property type="match status" value="1"/>
</dbReference>
<dbReference type="eggNOG" id="KOG1721">
    <property type="taxonomic scope" value="Eukaryota"/>
</dbReference>
<reference evidence="14 15" key="1">
    <citation type="submission" date="2013-11" db="EMBL/GenBank/DDBJ databases">
        <title>The Damaraland mole rat (Fukomys damarensis) genome and evolution of African mole rats.</title>
        <authorList>
            <person name="Gladyshev V.N."/>
            <person name="Fang X."/>
        </authorList>
    </citation>
    <scope>NUCLEOTIDE SEQUENCE [LARGE SCALE GENOMIC DNA]</scope>
    <source>
        <tissue evidence="14">Liver</tissue>
    </source>
</reference>
<dbReference type="InterPro" id="IPR036051">
    <property type="entry name" value="KRAB_dom_sf"/>
</dbReference>
<feature type="domain" description="SCAN box" evidence="13">
    <location>
        <begin position="26"/>
        <end position="57"/>
    </location>
</feature>
<proteinExistence type="predicted"/>
<evidence type="ECO:0000256" key="7">
    <source>
        <dbReference type="ARBA" id="ARBA00023163"/>
    </source>
</evidence>
<keyword evidence="1" id="KW-0479">Metal-binding</keyword>
<evidence type="ECO:0000256" key="1">
    <source>
        <dbReference type="ARBA" id="ARBA00022723"/>
    </source>
</evidence>
<dbReference type="InterPro" id="IPR038269">
    <property type="entry name" value="SCAN_sf"/>
</dbReference>
<protein>
    <submittedName>
        <fullName evidence="14">Zinc finger protein 496</fullName>
    </submittedName>
</protein>
<dbReference type="SUPFAM" id="SSF109640">
    <property type="entry name" value="KRAB domain (Kruppel-associated box)"/>
    <property type="match status" value="1"/>
</dbReference>
<evidence type="ECO:0000259" key="13">
    <source>
        <dbReference type="PROSITE" id="PS50804"/>
    </source>
</evidence>
<keyword evidence="2" id="KW-0677">Repeat</keyword>
<dbReference type="FunFam" id="3.30.160.60:FF:001781">
    <property type="entry name" value="zinc finger protein 496 isoform X2"/>
    <property type="match status" value="1"/>
</dbReference>
<feature type="region of interest" description="Disordered" evidence="11">
    <location>
        <begin position="342"/>
        <end position="392"/>
    </location>
</feature>
<keyword evidence="7" id="KW-0804">Transcription</keyword>
<dbReference type="Pfam" id="PF01352">
    <property type="entry name" value="KRAB"/>
    <property type="match status" value="1"/>
</dbReference>
<dbReference type="PROSITE" id="PS00028">
    <property type="entry name" value="ZINC_FINGER_C2H2_1"/>
    <property type="match status" value="1"/>
</dbReference>
<gene>
    <name evidence="14" type="ORF">H920_18522</name>
</gene>
<dbReference type="SMART" id="SM00431">
    <property type="entry name" value="SCAN"/>
    <property type="match status" value="1"/>
</dbReference>
<feature type="region of interest" description="Disordered" evidence="11">
    <location>
        <begin position="132"/>
        <end position="163"/>
    </location>
</feature>
<evidence type="ECO:0000256" key="10">
    <source>
        <dbReference type="PROSITE-ProRule" id="PRU00187"/>
    </source>
</evidence>
<dbReference type="Gene3D" id="1.10.4020.10">
    <property type="entry name" value="DNA breaking-rejoining enzymes"/>
    <property type="match status" value="2"/>
</dbReference>
<dbReference type="Pfam" id="PF02023">
    <property type="entry name" value="SCAN"/>
    <property type="match status" value="2"/>
</dbReference>
<evidence type="ECO:0000313" key="15">
    <source>
        <dbReference type="Proteomes" id="UP000028990"/>
    </source>
</evidence>